<protein>
    <submittedName>
        <fullName evidence="2">Chromosome segregation ATPase</fullName>
    </submittedName>
</protein>
<reference evidence="2 3" key="1">
    <citation type="submission" date="2018-09" db="EMBL/GenBank/DDBJ databases">
        <authorList>
            <person name="Zhu H."/>
        </authorList>
    </citation>
    <scope>NUCLEOTIDE SEQUENCE [LARGE SCALE GENOMIC DNA]</scope>
    <source>
        <strain evidence="2 3">K1S02-6</strain>
    </source>
</reference>
<keyword evidence="1" id="KW-0472">Membrane</keyword>
<evidence type="ECO:0000256" key="1">
    <source>
        <dbReference type="SAM" id="Phobius"/>
    </source>
</evidence>
<name>A0A418XKL7_9PSED</name>
<proteinExistence type="predicted"/>
<gene>
    <name evidence="2" type="ORF">D3879_07060</name>
</gene>
<dbReference type="RefSeq" id="WP_119953350.1">
    <property type="nucleotide sequence ID" value="NZ_QYUR01000002.1"/>
</dbReference>
<dbReference type="OrthoDB" id="6399386at2"/>
<keyword evidence="3" id="KW-1185">Reference proteome</keyword>
<keyword evidence="1" id="KW-1133">Transmembrane helix</keyword>
<feature type="transmembrane region" description="Helical" evidence="1">
    <location>
        <begin position="12"/>
        <end position="31"/>
    </location>
</feature>
<keyword evidence="1" id="KW-0812">Transmembrane</keyword>
<sequence length="308" mass="35207">MEYSEIEKLISLLGSFGIGAIIGGGTIYLFIKSFIPSYLSEKAKNLASKEDIKYITEKVESVKSDYAHLLEEARSSYQLKFAAVEREKNIKKEVYMEAVEAITRSQNIIAGFCNLNLSEEQITSSMSVDAGKVAKIQVVGSKETVRTVTDYMAEIGTASLDLMLKRSELMLRKSSIHTYESLRNKSQQEIDRYIAIMKNLNLQGSTDQSLWDTVSRNIEYEQGQFDKYQAELDTLWKTQNKEHLKFTRECMGRFFDISLLLPPAVLAVRNELDLEIASEDYLDIFNENINKGRRVFEAFLHRIEQGNI</sequence>
<evidence type="ECO:0000313" key="3">
    <source>
        <dbReference type="Proteomes" id="UP000284021"/>
    </source>
</evidence>
<dbReference type="EMBL" id="QYUR01000002">
    <property type="protein sequence ID" value="RJG13028.1"/>
    <property type="molecule type" value="Genomic_DNA"/>
</dbReference>
<evidence type="ECO:0000313" key="2">
    <source>
        <dbReference type="EMBL" id="RJG13028.1"/>
    </source>
</evidence>
<comment type="caution">
    <text evidence="2">The sequence shown here is derived from an EMBL/GenBank/DDBJ whole genome shotgun (WGS) entry which is preliminary data.</text>
</comment>
<dbReference type="AlphaFoldDB" id="A0A418XKL7"/>
<organism evidence="2 3">
    <name type="scientific">Pseudomonas cavernicola</name>
    <dbReference type="NCBI Taxonomy" id="2320866"/>
    <lineage>
        <taxon>Bacteria</taxon>
        <taxon>Pseudomonadati</taxon>
        <taxon>Pseudomonadota</taxon>
        <taxon>Gammaproteobacteria</taxon>
        <taxon>Pseudomonadales</taxon>
        <taxon>Pseudomonadaceae</taxon>
        <taxon>Pseudomonas</taxon>
    </lineage>
</organism>
<accession>A0A418XKL7</accession>
<dbReference type="Proteomes" id="UP000284021">
    <property type="component" value="Unassembled WGS sequence"/>
</dbReference>